<organism evidence="2 3">
    <name type="scientific">Burkholderia cepacia</name>
    <name type="common">Pseudomonas cepacia</name>
    <dbReference type="NCBI Taxonomy" id="292"/>
    <lineage>
        <taxon>Bacteria</taxon>
        <taxon>Pseudomonadati</taxon>
        <taxon>Pseudomonadota</taxon>
        <taxon>Betaproteobacteria</taxon>
        <taxon>Burkholderiales</taxon>
        <taxon>Burkholderiaceae</taxon>
        <taxon>Burkholderia</taxon>
        <taxon>Burkholderia cepacia complex</taxon>
    </lineage>
</organism>
<name>A0AAX2RRX4_BURCE</name>
<feature type="compositionally biased region" description="Basic and acidic residues" evidence="1">
    <location>
        <begin position="239"/>
        <end position="261"/>
    </location>
</feature>
<sequence length="261" mass="29221">MSDDRLAIDLSSLGFRASRWRAFASWERPVSNGRVLSVTGANVEQMDELRDGELDVYLGDERFGSERVYGSWLGQCVEEVVGILVQVENSVPPLRLTSLRGVPFVCRLLTAGDRYGCEARNTVEAVDVPLLAFYDARYRAAAYGQYVGALYPLNEFLDHVGSLQLNDGDRDWTLDASNVSVTQAWARLESERVSADRRWEPLADVRKQLRVREQRTIAVPGAVRAHAPDSALYMGTKDGPARDLRHCEERGSDTQRNDLSI</sequence>
<evidence type="ECO:0000313" key="3">
    <source>
        <dbReference type="Proteomes" id="UP000298234"/>
    </source>
</evidence>
<dbReference type="Proteomes" id="UP000298234">
    <property type="component" value="Unassembled WGS sequence"/>
</dbReference>
<accession>A0AAX2RRX4</accession>
<evidence type="ECO:0000256" key="1">
    <source>
        <dbReference type="SAM" id="MobiDB-lite"/>
    </source>
</evidence>
<dbReference type="EMBL" id="SNSQ01000016">
    <property type="protein sequence ID" value="TEU47486.1"/>
    <property type="molecule type" value="Genomic_DNA"/>
</dbReference>
<reference evidence="2 3" key="1">
    <citation type="submission" date="2019-03" db="EMBL/GenBank/DDBJ databases">
        <title>Burkholderia cepacia outbreak.</title>
        <authorList>
            <person name="Farzana R."/>
            <person name="Walsh T.R."/>
        </authorList>
    </citation>
    <scope>NUCLEOTIDE SEQUENCE [LARGE SCALE GENOMIC DNA]</scope>
    <source>
        <strain evidence="3">d13</strain>
    </source>
</reference>
<gene>
    <name evidence="2" type="ORF">E3D37_15895</name>
</gene>
<evidence type="ECO:0000313" key="2">
    <source>
        <dbReference type="EMBL" id="TEU47486.1"/>
    </source>
</evidence>
<proteinExistence type="predicted"/>
<comment type="caution">
    <text evidence="2">The sequence shown here is derived from an EMBL/GenBank/DDBJ whole genome shotgun (WGS) entry which is preliminary data.</text>
</comment>
<dbReference type="RefSeq" id="WP_134256195.1">
    <property type="nucleotide sequence ID" value="NZ_SNSG01000013.1"/>
</dbReference>
<protein>
    <submittedName>
        <fullName evidence="2">Uncharacterized protein</fullName>
    </submittedName>
</protein>
<dbReference type="AlphaFoldDB" id="A0AAX2RRX4"/>
<feature type="region of interest" description="Disordered" evidence="1">
    <location>
        <begin position="231"/>
        <end position="261"/>
    </location>
</feature>